<dbReference type="AlphaFoldDB" id="A0A2S5GP73"/>
<reference evidence="11 12" key="1">
    <citation type="submission" date="2018-02" db="EMBL/GenBank/DDBJ databases">
        <title>Draft Genome of Achromobacter spanius stain 6.</title>
        <authorList>
            <person name="Gunasekera T.S."/>
            <person name="Radwan O."/>
            <person name="Ruiz O.N."/>
        </authorList>
    </citation>
    <scope>NUCLEOTIDE SEQUENCE [LARGE SCALE GENOMIC DNA]</scope>
    <source>
        <strain evidence="11 12">6</strain>
    </source>
</reference>
<dbReference type="PANTHER" id="PTHR37461:SF1">
    <property type="entry name" value="ANTI-SIGMA-K FACTOR RSKA"/>
    <property type="match status" value="1"/>
</dbReference>
<evidence type="ECO:0000256" key="2">
    <source>
        <dbReference type="ARBA" id="ARBA00004236"/>
    </source>
</evidence>
<dbReference type="InterPro" id="IPR041916">
    <property type="entry name" value="Anti_sigma_zinc_sf"/>
</dbReference>
<feature type="domain" description="Anti-sigma K factor RskA C-terminal" evidence="10">
    <location>
        <begin position="132"/>
        <end position="255"/>
    </location>
</feature>
<dbReference type="InterPro" id="IPR051474">
    <property type="entry name" value="Anti-sigma-K/W_factor"/>
</dbReference>
<evidence type="ECO:0000259" key="10">
    <source>
        <dbReference type="Pfam" id="PF10099"/>
    </source>
</evidence>
<keyword evidence="4" id="KW-0812">Transmembrane</keyword>
<dbReference type="OrthoDB" id="5298046at2"/>
<proteinExistence type="predicted"/>
<evidence type="ECO:0000256" key="5">
    <source>
        <dbReference type="ARBA" id="ARBA00022989"/>
    </source>
</evidence>
<evidence type="ECO:0000313" key="11">
    <source>
        <dbReference type="EMBL" id="PPA74661.1"/>
    </source>
</evidence>
<comment type="subcellular location">
    <subcellularLocation>
        <location evidence="2">Cell membrane</location>
    </subcellularLocation>
    <subcellularLocation>
        <location evidence="1">Membrane</location>
        <topology evidence="1">Single-pass membrane protein</topology>
    </subcellularLocation>
</comment>
<keyword evidence="5" id="KW-1133">Transmembrane helix</keyword>
<dbReference type="PANTHER" id="PTHR37461">
    <property type="entry name" value="ANTI-SIGMA-K FACTOR RSKA"/>
    <property type="match status" value="1"/>
</dbReference>
<dbReference type="InterPro" id="IPR018764">
    <property type="entry name" value="RskA_C"/>
</dbReference>
<evidence type="ECO:0000256" key="6">
    <source>
        <dbReference type="ARBA" id="ARBA00023136"/>
    </source>
</evidence>
<dbReference type="GO" id="GO:0006417">
    <property type="term" value="P:regulation of translation"/>
    <property type="evidence" value="ECO:0007669"/>
    <property type="project" value="TreeGrafter"/>
</dbReference>
<name>A0A2S5GP73_9BURK</name>
<gene>
    <name evidence="11" type="ORF">C4E15_18340</name>
</gene>
<evidence type="ECO:0000256" key="9">
    <source>
        <dbReference type="SAM" id="MobiDB-lite"/>
    </source>
</evidence>
<dbReference type="GO" id="GO:0005886">
    <property type="term" value="C:plasma membrane"/>
    <property type="evidence" value="ECO:0007669"/>
    <property type="project" value="UniProtKB-SubCell"/>
</dbReference>
<keyword evidence="6" id="KW-0472">Membrane</keyword>
<evidence type="ECO:0000256" key="4">
    <source>
        <dbReference type="ARBA" id="ARBA00022692"/>
    </source>
</evidence>
<evidence type="ECO:0000256" key="8">
    <source>
        <dbReference type="ARBA" id="ARBA00030803"/>
    </source>
</evidence>
<dbReference type="GO" id="GO:0016989">
    <property type="term" value="F:sigma factor antagonist activity"/>
    <property type="evidence" value="ECO:0007669"/>
    <property type="project" value="TreeGrafter"/>
</dbReference>
<comment type="caution">
    <text evidence="11">The sequence shown here is derived from an EMBL/GenBank/DDBJ whole genome shotgun (WGS) entry which is preliminary data.</text>
</comment>
<sequence>MNAPQDAYDDTDELAGEYVLGTLPADARRAVQTRMTHDAALRAAVARWEARLLPLTNLSTPVEPSASLWPRIVGTLDAAQAKGTAHARVQAHARGQAQTNTSAAPRSRPIGPPKPGLWDSLMFWRSVAVGGMAAVLILGSTLALRPASTPSAPQYVVVLVAPQSQAPGWVVQAQAGQSAVQLVPIAATEVPPDRALEFWTKADGWAGPVSLGLIKPGEPVVIPLDKLPPLEPNQLFELTLEPKTGSPIGKPTGPIQFIGRAVKML</sequence>
<dbReference type="RefSeq" id="WP_104144524.1">
    <property type="nucleotide sequence ID" value="NZ_PREU01000008.1"/>
</dbReference>
<evidence type="ECO:0000256" key="1">
    <source>
        <dbReference type="ARBA" id="ARBA00004167"/>
    </source>
</evidence>
<evidence type="ECO:0000313" key="12">
    <source>
        <dbReference type="Proteomes" id="UP000239990"/>
    </source>
</evidence>
<feature type="region of interest" description="Disordered" evidence="9">
    <location>
        <begin position="83"/>
        <end position="111"/>
    </location>
</feature>
<evidence type="ECO:0000256" key="3">
    <source>
        <dbReference type="ARBA" id="ARBA00022475"/>
    </source>
</evidence>
<protein>
    <recommendedName>
        <fullName evidence="8">Regulator of SigK</fullName>
    </recommendedName>
    <alternativeName>
        <fullName evidence="7">Sigma-K anti-sigma factor RskA</fullName>
    </alternativeName>
</protein>
<dbReference type="EMBL" id="PREU01000008">
    <property type="protein sequence ID" value="PPA74661.1"/>
    <property type="molecule type" value="Genomic_DNA"/>
</dbReference>
<dbReference type="Proteomes" id="UP000239990">
    <property type="component" value="Unassembled WGS sequence"/>
</dbReference>
<evidence type="ECO:0000256" key="7">
    <source>
        <dbReference type="ARBA" id="ARBA00029829"/>
    </source>
</evidence>
<organism evidence="11 12">
    <name type="scientific">Achromobacter spanius</name>
    <dbReference type="NCBI Taxonomy" id="217203"/>
    <lineage>
        <taxon>Bacteria</taxon>
        <taxon>Pseudomonadati</taxon>
        <taxon>Pseudomonadota</taxon>
        <taxon>Betaproteobacteria</taxon>
        <taxon>Burkholderiales</taxon>
        <taxon>Alcaligenaceae</taxon>
        <taxon>Achromobacter</taxon>
    </lineage>
</organism>
<keyword evidence="3" id="KW-1003">Cell membrane</keyword>
<dbReference type="Pfam" id="PF10099">
    <property type="entry name" value="RskA_C"/>
    <property type="match status" value="1"/>
</dbReference>
<accession>A0A2S5GP73</accession>
<dbReference type="Gene3D" id="1.10.10.1320">
    <property type="entry name" value="Anti-sigma factor, zinc-finger domain"/>
    <property type="match status" value="1"/>
</dbReference>